<dbReference type="AlphaFoldDB" id="A0AAJ1MZB2"/>
<protein>
    <submittedName>
        <fullName evidence="1">Uncharacterized protein</fullName>
    </submittedName>
</protein>
<organism evidence="1 2">
    <name type="scientific">Xenorhabdus bovienii</name>
    <name type="common">Xenorhabdus nematophila subsp. bovienii</name>
    <dbReference type="NCBI Taxonomy" id="40576"/>
    <lineage>
        <taxon>Bacteria</taxon>
        <taxon>Pseudomonadati</taxon>
        <taxon>Pseudomonadota</taxon>
        <taxon>Gammaproteobacteria</taxon>
        <taxon>Enterobacterales</taxon>
        <taxon>Morganellaceae</taxon>
        <taxon>Xenorhabdus</taxon>
    </lineage>
</organism>
<proteinExistence type="predicted"/>
<dbReference type="Pfam" id="PF13450">
    <property type="entry name" value="NAD_binding_8"/>
    <property type="match status" value="1"/>
</dbReference>
<dbReference type="InterPro" id="IPR036188">
    <property type="entry name" value="FAD/NAD-bd_sf"/>
</dbReference>
<evidence type="ECO:0000313" key="1">
    <source>
        <dbReference type="EMBL" id="MDE1478538.1"/>
    </source>
</evidence>
<accession>A0AAJ1MZB2</accession>
<dbReference type="Proteomes" id="UP001222434">
    <property type="component" value="Unassembled WGS sequence"/>
</dbReference>
<dbReference type="Gene3D" id="3.50.50.60">
    <property type="entry name" value="FAD/NAD(P)-binding domain"/>
    <property type="match status" value="1"/>
</dbReference>
<name>A0AAJ1MZB2_XENBV</name>
<comment type="caution">
    <text evidence="1">The sequence shown here is derived from an EMBL/GenBank/DDBJ whole genome shotgun (WGS) entry which is preliminary data.</text>
</comment>
<dbReference type="EMBL" id="JAILSO010000028">
    <property type="protein sequence ID" value="MDE1478538.1"/>
    <property type="molecule type" value="Genomic_DNA"/>
</dbReference>
<reference evidence="1" key="1">
    <citation type="submission" date="2021-08" db="EMBL/GenBank/DDBJ databases">
        <authorList>
            <person name="Papudeshi B."/>
            <person name="Bashey-Visser F."/>
        </authorList>
    </citation>
    <scope>NUCLEOTIDE SEQUENCE</scope>
    <source>
        <strain evidence="1">MC_266_E_2016</strain>
    </source>
</reference>
<dbReference type="SUPFAM" id="SSF51905">
    <property type="entry name" value="FAD/NAD(P)-binding domain"/>
    <property type="match status" value="1"/>
</dbReference>
<evidence type="ECO:0000313" key="2">
    <source>
        <dbReference type="Proteomes" id="UP001222434"/>
    </source>
</evidence>
<dbReference type="RefSeq" id="WP_274712476.1">
    <property type="nucleotide sequence ID" value="NZ_JAILSO010000028.1"/>
</dbReference>
<sequence length="266" mass="29976">MKDIIIIGSGLAGSTLANLLKDDFSVTVLEKGGDEITIPPKKFVSRKLGDSVTYCNGVGGTTNLWHNGLIKMPKLDEHTNFSKIIQDLEYYADKAAKYLKFPTSFLTERKKRLDEYQEMFNSVHLKHDLDTILIPKCDTKVVIDSNVKIYKNVVKINYLWGDYNNIFSVESTTKTGESIVLNSDYILVCAGGIGSPTVISNILKKMNITNSKLSVGFIDHPMGFVGKIKVKKEYRNIFKNFVKISEKTLQKILSCMPLSCVYINRR</sequence>
<gene>
    <name evidence="1" type="ORF">KKJ01_09910</name>
</gene>
<reference evidence="1" key="2">
    <citation type="journal article" date="2022" name="J. Evol. Biol.">
        <title>Pre- and post-association barriers to host switching in sympatric mutualists.</title>
        <authorList>
            <person name="Dinges Z.M."/>
            <person name="Phillips R.K."/>
            <person name="Lively C.M."/>
            <person name="Bashey F."/>
        </authorList>
    </citation>
    <scope>NUCLEOTIDE SEQUENCE</scope>
    <source>
        <strain evidence="1">MC_266_E_2016</strain>
    </source>
</reference>